<keyword evidence="5" id="KW-1185">Reference proteome</keyword>
<dbReference type="InterPro" id="IPR025724">
    <property type="entry name" value="GAG-pre-integrase_dom"/>
</dbReference>
<dbReference type="InterPro" id="IPR001878">
    <property type="entry name" value="Znf_CCHC"/>
</dbReference>
<evidence type="ECO:0000256" key="1">
    <source>
        <dbReference type="PROSITE-ProRule" id="PRU00047"/>
    </source>
</evidence>
<dbReference type="EMBL" id="DF973721">
    <property type="protein sequence ID" value="GAU38535.1"/>
    <property type="molecule type" value="Genomic_DNA"/>
</dbReference>
<dbReference type="AlphaFoldDB" id="A0A2Z6NRM9"/>
<protein>
    <recommendedName>
        <fullName evidence="3">CCHC-type domain-containing protein</fullName>
    </recommendedName>
</protein>
<dbReference type="OrthoDB" id="2013098at2759"/>
<keyword evidence="1" id="KW-0479">Metal-binding</keyword>
<reference evidence="5" key="1">
    <citation type="journal article" date="2017" name="Front. Plant Sci.">
        <title>Climate Clever Clovers: New Paradigm to Reduce the Environmental Footprint of Ruminants by Breeding Low Methanogenic Forages Utilizing Haplotype Variation.</title>
        <authorList>
            <person name="Kaur P."/>
            <person name="Appels R."/>
            <person name="Bayer P.E."/>
            <person name="Keeble-Gagnere G."/>
            <person name="Wang J."/>
            <person name="Hirakawa H."/>
            <person name="Shirasawa K."/>
            <person name="Vercoe P."/>
            <person name="Stefanova K."/>
            <person name="Durmic Z."/>
            <person name="Nichols P."/>
            <person name="Revell C."/>
            <person name="Isobe S.N."/>
            <person name="Edwards D."/>
            <person name="Erskine W."/>
        </authorList>
    </citation>
    <scope>NUCLEOTIDE SEQUENCE [LARGE SCALE GENOMIC DNA]</scope>
    <source>
        <strain evidence="5">cv. Daliak</strain>
    </source>
</reference>
<dbReference type="PANTHER" id="PTHR35317:SF34">
    <property type="match status" value="1"/>
</dbReference>
<organism evidence="4 5">
    <name type="scientific">Trifolium subterraneum</name>
    <name type="common">Subterranean clover</name>
    <dbReference type="NCBI Taxonomy" id="3900"/>
    <lineage>
        <taxon>Eukaryota</taxon>
        <taxon>Viridiplantae</taxon>
        <taxon>Streptophyta</taxon>
        <taxon>Embryophyta</taxon>
        <taxon>Tracheophyta</taxon>
        <taxon>Spermatophyta</taxon>
        <taxon>Magnoliopsida</taxon>
        <taxon>eudicotyledons</taxon>
        <taxon>Gunneridae</taxon>
        <taxon>Pentapetalae</taxon>
        <taxon>rosids</taxon>
        <taxon>fabids</taxon>
        <taxon>Fabales</taxon>
        <taxon>Fabaceae</taxon>
        <taxon>Papilionoideae</taxon>
        <taxon>50 kb inversion clade</taxon>
        <taxon>NPAAA clade</taxon>
        <taxon>Hologalegina</taxon>
        <taxon>IRL clade</taxon>
        <taxon>Trifolieae</taxon>
        <taxon>Trifolium</taxon>
    </lineage>
</organism>
<dbReference type="Proteomes" id="UP000242715">
    <property type="component" value="Unassembled WGS sequence"/>
</dbReference>
<dbReference type="SUPFAM" id="SSF57756">
    <property type="entry name" value="Retrovirus zinc finger-like domains"/>
    <property type="match status" value="1"/>
</dbReference>
<feature type="domain" description="CCHC-type" evidence="3">
    <location>
        <begin position="152"/>
        <end position="167"/>
    </location>
</feature>
<name>A0A2Z6NRM9_TRISU</name>
<dbReference type="PANTHER" id="PTHR35317">
    <property type="entry name" value="OS04G0629600 PROTEIN"/>
    <property type="match status" value="1"/>
</dbReference>
<evidence type="ECO:0000256" key="2">
    <source>
        <dbReference type="SAM" id="MobiDB-lite"/>
    </source>
</evidence>
<feature type="region of interest" description="Disordered" evidence="2">
    <location>
        <begin position="116"/>
        <end position="141"/>
    </location>
</feature>
<sequence length="575" mass="65228">MQRKYQGSTRVKRAHLQALRREFEALAMKEDESVNDYFARTLAIANKMSAHGETLNHVTIVEKILRSMTPKFNYVVCSIEQSNDVTTLSIDELQSILIVQEQRMKNQRDIGEEKALQITNPGRGGGRRRGRNFNNGARVRGRGRHNKENVECFKCHKLGHYQNECPNWEGNDANYVEFNQHKKVLLMAKTKHDPNNKHEIWFLDSGCSNHMIGHKDWLFNFGETYSDFVKLGDGSSMAVRGKGNVKLCINGVVHVISNVYFVPGLKTNLLSIGQLQQKQITVVFKNDMCMVYHDDRGLLFTIEMTNNRMYTVTTQLISPMCLMTNKQESTLQWNNRYAHLGFKGLNTLSKKEMVKGLPEFEEMDGSCVDFLSGKQHKGEDRQSTLTLRYLTGDREESGCVEPKGNHGGLVGYVSIVAEKVQDLEKIFREAIESNLDQTVELVGLLEVVGCKGSLMLQLVELRKIPRWVRSQSILREDRGQSEGRRVVKLDELSKKAGDNGAQAFLQEGIEVITLESQEEAVSLVATKNPMVVGGKIFMRAEGIPRDEGKEVILAGSKWRLVPRSRFKWDLVGDLE</sequence>
<proteinExistence type="predicted"/>
<dbReference type="PROSITE" id="PS50158">
    <property type="entry name" value="ZF_CCHC"/>
    <property type="match status" value="1"/>
</dbReference>
<accession>A0A2Z6NRM9</accession>
<dbReference type="Pfam" id="PF13976">
    <property type="entry name" value="gag_pre-integrs"/>
    <property type="match status" value="1"/>
</dbReference>
<dbReference type="InterPro" id="IPR054722">
    <property type="entry name" value="PolX-like_BBD"/>
</dbReference>
<dbReference type="GO" id="GO:0003676">
    <property type="term" value="F:nucleic acid binding"/>
    <property type="evidence" value="ECO:0007669"/>
    <property type="project" value="InterPro"/>
</dbReference>
<evidence type="ECO:0000313" key="4">
    <source>
        <dbReference type="EMBL" id="GAU38535.1"/>
    </source>
</evidence>
<keyword evidence="1" id="KW-0862">Zinc</keyword>
<evidence type="ECO:0000313" key="5">
    <source>
        <dbReference type="Proteomes" id="UP000242715"/>
    </source>
</evidence>
<gene>
    <name evidence="4" type="ORF">TSUD_320070</name>
</gene>
<dbReference type="GO" id="GO:0008270">
    <property type="term" value="F:zinc ion binding"/>
    <property type="evidence" value="ECO:0007669"/>
    <property type="project" value="UniProtKB-KW"/>
</dbReference>
<evidence type="ECO:0000259" key="3">
    <source>
        <dbReference type="PROSITE" id="PS50158"/>
    </source>
</evidence>
<dbReference type="SMART" id="SM00343">
    <property type="entry name" value="ZnF_C2HC"/>
    <property type="match status" value="1"/>
</dbReference>
<dbReference type="Pfam" id="PF14223">
    <property type="entry name" value="Retrotran_gag_2"/>
    <property type="match status" value="1"/>
</dbReference>
<dbReference type="InterPro" id="IPR036875">
    <property type="entry name" value="Znf_CCHC_sf"/>
</dbReference>
<keyword evidence="1" id="KW-0863">Zinc-finger</keyword>
<dbReference type="Pfam" id="PF22936">
    <property type="entry name" value="Pol_BBD"/>
    <property type="match status" value="1"/>
</dbReference>